<organism evidence="2 3">
    <name type="scientific">Streptomonospora litoralis</name>
    <dbReference type="NCBI Taxonomy" id="2498135"/>
    <lineage>
        <taxon>Bacteria</taxon>
        <taxon>Bacillati</taxon>
        <taxon>Actinomycetota</taxon>
        <taxon>Actinomycetes</taxon>
        <taxon>Streptosporangiales</taxon>
        <taxon>Nocardiopsidaceae</taxon>
        <taxon>Streptomonospora</taxon>
    </lineage>
</organism>
<name>A0A4P6PZ69_9ACTN</name>
<dbReference type="Proteomes" id="UP000292235">
    <property type="component" value="Chromosome"/>
</dbReference>
<reference evidence="2 3" key="1">
    <citation type="submission" date="2019-02" db="EMBL/GenBank/DDBJ databases">
        <authorList>
            <person name="Khodamoradi S."/>
            <person name="Hahnke R.L."/>
            <person name="Kaempfer P."/>
            <person name="Schumann P."/>
            <person name="Rohde M."/>
            <person name="Steinert M."/>
            <person name="Luzhetskyy A."/>
            <person name="Wink J."/>
            <person name="Ruckert C."/>
        </authorList>
    </citation>
    <scope>NUCLEOTIDE SEQUENCE [LARGE SCALE GENOMIC DNA]</scope>
    <source>
        <strain evidence="2 3">M2</strain>
    </source>
</reference>
<evidence type="ECO:0000313" key="2">
    <source>
        <dbReference type="EMBL" id="QBI53433.1"/>
    </source>
</evidence>
<protein>
    <submittedName>
        <fullName evidence="2">Phage portal protein, SPP1 Gp6-like</fullName>
    </submittedName>
</protein>
<dbReference type="AlphaFoldDB" id="A0A4P6PZ69"/>
<gene>
    <name evidence="2" type="ORF">EKD16_08195</name>
</gene>
<sequence length="496" mass="55160">MTVELESRPESTILDQTPESPGWWLIRLGRRLQADREQMDKLDGYDRGDHPLPTGHRRAAESYRRFQEQARSNFTGLVVEAVLERLRVLGFRQGADGQGADSEAARIWQANSLDADSGLLHRAALVMRRSYAIVGRDPQKPETPLITIEDPREVIHARDPLRRRRVRAALKWWCDEFDGYDRAVVYLPTGVHYFRATSKDASNRWSANRWGIDESEGQDGYAAAPIDGLVPVVPFINRPHLDGYGVGEFEDVCDIQDRINNTTLHRMIVAAMQAFRQRVLTGPELEREDLPFDPGADLLWVLDSPEFKIEELGQADLGPLLKAAEADVRDLAAITRTPPHYLLGEIVNASGDALKAAETGLVSKALERQRQFGESWEQVLDLAFRITGREAAVDSETIWKDPESRSMAELADAALKRKQVGVPWRQNMEDLNYTPAQIERMEADRATEMFQAHMAANPPPPTAGAQNRGGLPPTEEDENAAAAPPAGGQEPGVGGG</sequence>
<evidence type="ECO:0000313" key="3">
    <source>
        <dbReference type="Proteomes" id="UP000292235"/>
    </source>
</evidence>
<evidence type="ECO:0000256" key="1">
    <source>
        <dbReference type="SAM" id="MobiDB-lite"/>
    </source>
</evidence>
<feature type="region of interest" description="Disordered" evidence="1">
    <location>
        <begin position="454"/>
        <end position="496"/>
    </location>
</feature>
<accession>A0A4P6PZ69</accession>
<dbReference type="Pfam" id="PF05133">
    <property type="entry name" value="SPP1_portal"/>
    <property type="match status" value="1"/>
</dbReference>
<dbReference type="EMBL" id="CP036455">
    <property type="protein sequence ID" value="QBI53433.1"/>
    <property type="molecule type" value="Genomic_DNA"/>
</dbReference>
<keyword evidence="3" id="KW-1185">Reference proteome</keyword>
<dbReference type="InterPro" id="IPR021145">
    <property type="entry name" value="Portal_protein_SPP1_Gp6-like"/>
</dbReference>
<dbReference type="KEGG" id="strr:EKD16_08195"/>
<proteinExistence type="predicted"/>